<dbReference type="RefSeq" id="WP_180494011.1">
    <property type="nucleotide sequence ID" value="NZ_JACCKS010000025.1"/>
</dbReference>
<dbReference type="SUPFAM" id="SSF52540">
    <property type="entry name" value="P-loop containing nucleoside triphosphate hydrolases"/>
    <property type="match status" value="1"/>
</dbReference>
<comment type="similarity">
    <text evidence="1">Belongs to the ParA family.</text>
</comment>
<evidence type="ECO:0000256" key="3">
    <source>
        <dbReference type="ARBA" id="ARBA00062323"/>
    </source>
</evidence>
<dbReference type="InterPro" id="IPR027417">
    <property type="entry name" value="P-loop_NTPase"/>
</dbReference>
<protein>
    <recommendedName>
        <fullName evidence="4">Sporulation initiation inhibitor protein Soj</fullName>
    </recommendedName>
</protein>
<dbReference type="InterPro" id="IPR025669">
    <property type="entry name" value="AAA_dom"/>
</dbReference>
<organism evidence="6 7">
    <name type="scientific">Eubacterium callanderi</name>
    <dbReference type="NCBI Taxonomy" id="53442"/>
    <lineage>
        <taxon>Bacteria</taxon>
        <taxon>Bacillati</taxon>
        <taxon>Bacillota</taxon>
        <taxon>Clostridia</taxon>
        <taxon>Eubacteriales</taxon>
        <taxon>Eubacteriaceae</taxon>
        <taxon>Eubacterium</taxon>
    </lineage>
</organism>
<dbReference type="Proteomes" id="UP000586254">
    <property type="component" value="Unassembled WGS sequence"/>
</dbReference>
<dbReference type="Gene3D" id="3.40.50.300">
    <property type="entry name" value="P-loop containing nucleotide triphosphate hydrolases"/>
    <property type="match status" value="1"/>
</dbReference>
<evidence type="ECO:0000313" key="7">
    <source>
        <dbReference type="Proteomes" id="UP000586254"/>
    </source>
</evidence>
<proteinExistence type="inferred from homology"/>
<dbReference type="PANTHER" id="PTHR13696:SF99">
    <property type="entry name" value="COBYRINIC ACID AC-DIAMIDE SYNTHASE"/>
    <property type="match status" value="1"/>
</dbReference>
<evidence type="ECO:0000313" key="6">
    <source>
        <dbReference type="EMBL" id="NZA39753.1"/>
    </source>
</evidence>
<dbReference type="AlphaFoldDB" id="A0A853JR35"/>
<dbReference type="InterPro" id="IPR050678">
    <property type="entry name" value="DNA_Partitioning_ATPase"/>
</dbReference>
<dbReference type="CDD" id="cd02042">
    <property type="entry name" value="ParAB_family"/>
    <property type="match status" value="1"/>
</dbReference>
<gene>
    <name evidence="6" type="ORF">H0N91_16855</name>
</gene>
<evidence type="ECO:0000256" key="2">
    <source>
        <dbReference type="ARBA" id="ARBA00049360"/>
    </source>
</evidence>
<name>A0A853JR35_9FIRM</name>
<evidence type="ECO:0000256" key="1">
    <source>
        <dbReference type="ARBA" id="ARBA00006976"/>
    </source>
</evidence>
<dbReference type="PANTHER" id="PTHR13696">
    <property type="entry name" value="P-LOOP CONTAINING NUCLEOSIDE TRIPHOSPHATE HYDROLASE"/>
    <property type="match status" value="1"/>
</dbReference>
<evidence type="ECO:0000259" key="5">
    <source>
        <dbReference type="Pfam" id="PF13614"/>
    </source>
</evidence>
<feature type="domain" description="AAA" evidence="5">
    <location>
        <begin position="5"/>
        <end position="185"/>
    </location>
</feature>
<accession>A0A853JR35</accession>
<comment type="catalytic activity">
    <reaction evidence="2">
        <text>ATP + H2O = ADP + phosphate + H(+)</text>
        <dbReference type="Rhea" id="RHEA:13065"/>
        <dbReference type="ChEBI" id="CHEBI:15377"/>
        <dbReference type="ChEBI" id="CHEBI:15378"/>
        <dbReference type="ChEBI" id="CHEBI:30616"/>
        <dbReference type="ChEBI" id="CHEBI:43474"/>
        <dbReference type="ChEBI" id="CHEBI:456216"/>
    </reaction>
</comment>
<dbReference type="FunFam" id="3.40.50.300:FF:000285">
    <property type="entry name" value="Sporulation initiation inhibitor Soj"/>
    <property type="match status" value="1"/>
</dbReference>
<comment type="subunit">
    <text evidence="3">Dimerizes in the presence of ATP but not ADP; ATP-binding is required for double-stranded (ds)DNA-binding. Interacts with DnaA.</text>
</comment>
<reference evidence="6 7" key="1">
    <citation type="submission" date="2020-07" db="EMBL/GenBank/DDBJ databases">
        <title>Organ Donor 1.</title>
        <authorList>
            <person name="Marsh A.J."/>
            <person name="Azcarate-Peril M.A."/>
        </authorList>
    </citation>
    <scope>NUCLEOTIDE SEQUENCE [LARGE SCALE GENOMIC DNA]</scope>
    <source>
        <strain evidence="6 7">AMC0717</strain>
    </source>
</reference>
<dbReference type="Pfam" id="PF13614">
    <property type="entry name" value="AAA_31"/>
    <property type="match status" value="1"/>
</dbReference>
<comment type="caution">
    <text evidence="6">The sequence shown here is derived from an EMBL/GenBank/DDBJ whole genome shotgun (WGS) entry which is preliminary data.</text>
</comment>
<evidence type="ECO:0000256" key="4">
    <source>
        <dbReference type="ARBA" id="ARBA00071824"/>
    </source>
</evidence>
<sequence>MKEAKVFALCNQKGGTGKSNTTVNLGIGLVNQGRKVLVIDSDPQADLTISLGWRDPEQLNRTLATLMKEAIMDEPLDTREAILHHPEGVDLLPADLELSALEMSLVTAMSREYVLKRIVQDLKKDYDYILIDTMPSLGMITINALAAADSVIIPVQAHYLPAKGMTQLIKTIGKVQRQINPALAIEGVILTMADVRTNMTKTVAETIREQYGSVLKIYRNVIPFAIAAAETSAEGKSIYIHAKGSKVAKAYEAFTKEVLVNVEKQRTQARSAQCR</sequence>
<dbReference type="EMBL" id="JACCKS010000025">
    <property type="protein sequence ID" value="NZA39753.1"/>
    <property type="molecule type" value="Genomic_DNA"/>
</dbReference>